<keyword evidence="1" id="KW-1133">Transmembrane helix</keyword>
<dbReference type="AlphaFoldDB" id="A0A814EUT9"/>
<keyword evidence="1" id="KW-0812">Transmembrane</keyword>
<protein>
    <recommendedName>
        <fullName evidence="4">G-protein coupled receptors family 1 profile domain-containing protein</fullName>
    </recommendedName>
</protein>
<dbReference type="EMBL" id="CAJNOR010000657">
    <property type="protein sequence ID" value="CAF0974326.1"/>
    <property type="molecule type" value="Genomic_DNA"/>
</dbReference>
<evidence type="ECO:0000313" key="3">
    <source>
        <dbReference type="Proteomes" id="UP000663828"/>
    </source>
</evidence>
<comment type="caution">
    <text evidence="2">The sequence shown here is derived from an EMBL/GenBank/DDBJ whole genome shotgun (WGS) entry which is preliminary data.</text>
</comment>
<sequence length="133" mass="14493">MSIINADVLWLAPLFISRNTTMTETTFSYQLASLTPAFNLSLTSAPSSAFSSKSIVLSHQNQLPLLKWSVRIIGGLLIIIGGIGNTLSALTLSRKKLRAQVTSIYLIALALSDLGKDESFVLKKRFSSTVEYV</sequence>
<proteinExistence type="predicted"/>
<organism evidence="2 3">
    <name type="scientific">Adineta ricciae</name>
    <name type="common">Rotifer</name>
    <dbReference type="NCBI Taxonomy" id="249248"/>
    <lineage>
        <taxon>Eukaryota</taxon>
        <taxon>Metazoa</taxon>
        <taxon>Spiralia</taxon>
        <taxon>Gnathifera</taxon>
        <taxon>Rotifera</taxon>
        <taxon>Eurotatoria</taxon>
        <taxon>Bdelloidea</taxon>
        <taxon>Adinetida</taxon>
        <taxon>Adinetidae</taxon>
        <taxon>Adineta</taxon>
    </lineage>
</organism>
<dbReference type="Proteomes" id="UP000663828">
    <property type="component" value="Unassembled WGS sequence"/>
</dbReference>
<feature type="transmembrane region" description="Helical" evidence="1">
    <location>
        <begin position="68"/>
        <end position="90"/>
    </location>
</feature>
<dbReference type="Gene3D" id="1.20.1070.10">
    <property type="entry name" value="Rhodopsin 7-helix transmembrane proteins"/>
    <property type="match status" value="1"/>
</dbReference>
<gene>
    <name evidence="2" type="ORF">XAT740_LOCUS11839</name>
</gene>
<evidence type="ECO:0000313" key="2">
    <source>
        <dbReference type="EMBL" id="CAF0974326.1"/>
    </source>
</evidence>
<evidence type="ECO:0000256" key="1">
    <source>
        <dbReference type="SAM" id="Phobius"/>
    </source>
</evidence>
<accession>A0A814EUT9</accession>
<keyword evidence="1" id="KW-0472">Membrane</keyword>
<dbReference type="SUPFAM" id="SSF81321">
    <property type="entry name" value="Family A G protein-coupled receptor-like"/>
    <property type="match status" value="1"/>
</dbReference>
<reference evidence="2" key="1">
    <citation type="submission" date="2021-02" db="EMBL/GenBank/DDBJ databases">
        <authorList>
            <person name="Nowell W R."/>
        </authorList>
    </citation>
    <scope>NUCLEOTIDE SEQUENCE</scope>
</reference>
<evidence type="ECO:0008006" key="4">
    <source>
        <dbReference type="Google" id="ProtNLM"/>
    </source>
</evidence>
<keyword evidence="3" id="KW-1185">Reference proteome</keyword>
<name>A0A814EUT9_ADIRI</name>